<dbReference type="AlphaFoldDB" id="A0AAE1IHJ4"/>
<dbReference type="GeneID" id="87916156"/>
<keyword evidence="5" id="KW-1185">Reference proteome</keyword>
<evidence type="ECO:0000256" key="1">
    <source>
        <dbReference type="SAM" id="MobiDB-lite"/>
    </source>
</evidence>
<proteinExistence type="predicted"/>
<feature type="compositionally biased region" description="Polar residues" evidence="1">
    <location>
        <begin position="210"/>
        <end position="221"/>
    </location>
</feature>
<gene>
    <name evidence="4" type="ORF">Triagg1_2106</name>
</gene>
<keyword evidence="3" id="KW-0732">Signal</keyword>
<dbReference type="Proteomes" id="UP001273209">
    <property type="component" value="Unassembled WGS sequence"/>
</dbReference>
<evidence type="ECO:0000313" key="4">
    <source>
        <dbReference type="EMBL" id="KAK4082294.1"/>
    </source>
</evidence>
<accession>A0AAE1IHJ4</accession>
<sequence length="527" mass="61515">MVNKMILMAFMGIGASLVAATDQTVTVTTTKTETLHLDHVLDSIYFVHNGDRNGVQVYFHCIYHWLCFVRIKLFSIYVFHPIGDFKHQHDYWYNYEQHFHFVFHHYRSFHHHHRLEPTPRNHHVKLLSRVQLWIPHCKRKHRFVCSPKHFNFSIHVIFFFSAFHLAFNFNVQQRYYFQISHYDTSSTSETTAESTTLTTLKSTITQTVTVPGNSHSESYSHTPSDTTKSTSESSTQTFYSTVSESTGKSSTVSSTESTSTSTSTTTGQSSSGTSSNSSGQSSTASSTKTSSTSTGIISSKTSTSSASESSTTSSTESYQSTVYLEYLDKIHNHTIRNLVILLHFHICILILLIHTSRVHRLFSFTRHNHPLLHIHILQRLFHRHISHLHPNQLHNSNNNHRNRTFLSINISQHHFIHPPPLKHLHRFFRLGGNYFKNIKQPALFRSIQRNIHHVLFFIFILNFHFIFKFEHHLIRIHRRRRHPALSHFHHFPHHNHDQIIFEQRNIFNCFGFVYWLPSSAFVWTPVL</sequence>
<feature type="region of interest" description="Disordered" evidence="1">
    <location>
        <begin position="208"/>
        <end position="314"/>
    </location>
</feature>
<feature type="transmembrane region" description="Helical" evidence="2">
    <location>
        <begin position="451"/>
        <end position="469"/>
    </location>
</feature>
<feature type="signal peptide" evidence="3">
    <location>
        <begin position="1"/>
        <end position="20"/>
    </location>
</feature>
<evidence type="ECO:0000313" key="5">
    <source>
        <dbReference type="Proteomes" id="UP001273209"/>
    </source>
</evidence>
<keyword evidence="2" id="KW-0812">Transmembrane</keyword>
<dbReference type="EMBL" id="JAWRVG010000005">
    <property type="protein sequence ID" value="KAK4082294.1"/>
    <property type="molecule type" value="Genomic_DNA"/>
</dbReference>
<dbReference type="RefSeq" id="XP_062758962.1">
    <property type="nucleotide sequence ID" value="XM_062896251.1"/>
</dbReference>
<reference evidence="4" key="1">
    <citation type="submission" date="2023-11" db="EMBL/GenBank/DDBJ databases">
        <title>The genome sequences of three competitors of mushroom-forming fungi.</title>
        <authorList>
            <person name="Beijen E."/>
            <person name="Ohm R.A."/>
        </authorList>
    </citation>
    <scope>NUCLEOTIDE SEQUENCE</scope>
    <source>
        <strain evidence="4">CBS 100526</strain>
    </source>
</reference>
<protein>
    <submittedName>
        <fullName evidence="4">Uncharacterized protein</fullName>
    </submittedName>
</protein>
<evidence type="ECO:0000256" key="2">
    <source>
        <dbReference type="SAM" id="Phobius"/>
    </source>
</evidence>
<name>A0AAE1IHJ4_9HYPO</name>
<feature type="transmembrane region" description="Helical" evidence="2">
    <location>
        <begin position="152"/>
        <end position="171"/>
    </location>
</feature>
<keyword evidence="2" id="KW-0472">Membrane</keyword>
<feature type="chain" id="PRO_5042220653" evidence="3">
    <location>
        <begin position="21"/>
        <end position="527"/>
    </location>
</feature>
<feature type="transmembrane region" description="Helical" evidence="2">
    <location>
        <begin position="338"/>
        <end position="356"/>
    </location>
</feature>
<evidence type="ECO:0000256" key="3">
    <source>
        <dbReference type="SAM" id="SignalP"/>
    </source>
</evidence>
<comment type="caution">
    <text evidence="4">The sequence shown here is derived from an EMBL/GenBank/DDBJ whole genome shotgun (WGS) entry which is preliminary data.</text>
</comment>
<feature type="compositionally biased region" description="Low complexity" evidence="1">
    <location>
        <begin position="222"/>
        <end position="314"/>
    </location>
</feature>
<keyword evidence="2" id="KW-1133">Transmembrane helix</keyword>
<organism evidence="4 5">
    <name type="scientific">Trichoderma aggressivum f. europaeum</name>
    <dbReference type="NCBI Taxonomy" id="173218"/>
    <lineage>
        <taxon>Eukaryota</taxon>
        <taxon>Fungi</taxon>
        <taxon>Dikarya</taxon>
        <taxon>Ascomycota</taxon>
        <taxon>Pezizomycotina</taxon>
        <taxon>Sordariomycetes</taxon>
        <taxon>Hypocreomycetidae</taxon>
        <taxon>Hypocreales</taxon>
        <taxon>Hypocreaceae</taxon>
        <taxon>Trichoderma</taxon>
    </lineage>
</organism>